<reference evidence="1 2" key="1">
    <citation type="journal article" date="2019" name="Sci. Rep.">
        <title>A high-quality genome of Eragrostis curvula grass provides insights into Poaceae evolution and supports new strategies to enhance forage quality.</title>
        <authorList>
            <person name="Carballo J."/>
            <person name="Santos B.A.C.M."/>
            <person name="Zappacosta D."/>
            <person name="Garbus I."/>
            <person name="Selva J.P."/>
            <person name="Gallo C.A."/>
            <person name="Diaz A."/>
            <person name="Albertini E."/>
            <person name="Caccamo M."/>
            <person name="Echenique V."/>
        </authorList>
    </citation>
    <scope>NUCLEOTIDE SEQUENCE [LARGE SCALE GENOMIC DNA]</scope>
    <source>
        <strain evidence="2">cv. Victoria</strain>
        <tissue evidence="1">Leaf</tissue>
    </source>
</reference>
<evidence type="ECO:0000313" key="2">
    <source>
        <dbReference type="Proteomes" id="UP000324897"/>
    </source>
</evidence>
<gene>
    <name evidence="1" type="ORF">EJB05_05799</name>
</gene>
<feature type="non-terminal residue" evidence="1">
    <location>
        <position position="147"/>
    </location>
</feature>
<protein>
    <submittedName>
        <fullName evidence="1">Uncharacterized protein</fullName>
    </submittedName>
</protein>
<dbReference type="Proteomes" id="UP000324897">
    <property type="component" value="Chromosome 5"/>
</dbReference>
<evidence type="ECO:0000313" key="1">
    <source>
        <dbReference type="EMBL" id="TVU46274.1"/>
    </source>
</evidence>
<accession>A0A5J9WG78</accession>
<dbReference type="AlphaFoldDB" id="A0A5J9WG78"/>
<proteinExistence type="predicted"/>
<feature type="non-terminal residue" evidence="1">
    <location>
        <position position="1"/>
    </location>
</feature>
<comment type="caution">
    <text evidence="1">The sequence shown here is derived from an EMBL/GenBank/DDBJ whole genome shotgun (WGS) entry which is preliminary data.</text>
</comment>
<name>A0A5J9WG78_9POAL</name>
<sequence>MARSRFVFCFSQVVVAVMAVVLVGLLTGGAAHLQRVLPFLGSGQSPSADPRRKGLFAWPSEAHSRSTARSLLSTSTVGASSEATAGRTAGLLINLHCEAHAHLRRSGLTTPFCTHCLVPSVGGGTIVGGSAAQDLDALRLDFLKGWI</sequence>
<dbReference type="Gramene" id="TVU46274">
    <property type="protein sequence ID" value="TVU46274"/>
    <property type="gene ID" value="EJB05_05799"/>
</dbReference>
<dbReference type="EMBL" id="RWGY01000004">
    <property type="protein sequence ID" value="TVU46274.1"/>
    <property type="molecule type" value="Genomic_DNA"/>
</dbReference>
<organism evidence="1 2">
    <name type="scientific">Eragrostis curvula</name>
    <name type="common">weeping love grass</name>
    <dbReference type="NCBI Taxonomy" id="38414"/>
    <lineage>
        <taxon>Eukaryota</taxon>
        <taxon>Viridiplantae</taxon>
        <taxon>Streptophyta</taxon>
        <taxon>Embryophyta</taxon>
        <taxon>Tracheophyta</taxon>
        <taxon>Spermatophyta</taxon>
        <taxon>Magnoliopsida</taxon>
        <taxon>Liliopsida</taxon>
        <taxon>Poales</taxon>
        <taxon>Poaceae</taxon>
        <taxon>PACMAD clade</taxon>
        <taxon>Chloridoideae</taxon>
        <taxon>Eragrostideae</taxon>
        <taxon>Eragrostidinae</taxon>
        <taxon>Eragrostis</taxon>
    </lineage>
</organism>
<keyword evidence="2" id="KW-1185">Reference proteome</keyword>